<comment type="caution">
    <text evidence="2">The sequence shown here is derived from an EMBL/GenBank/DDBJ whole genome shotgun (WGS) entry which is preliminary data.</text>
</comment>
<dbReference type="AlphaFoldDB" id="A0AAV4PKP9"/>
<evidence type="ECO:0000256" key="1">
    <source>
        <dbReference type="SAM" id="MobiDB-lite"/>
    </source>
</evidence>
<feature type="region of interest" description="Disordered" evidence="1">
    <location>
        <begin position="78"/>
        <end position="120"/>
    </location>
</feature>
<dbReference type="Proteomes" id="UP001054945">
    <property type="component" value="Unassembled WGS sequence"/>
</dbReference>
<sequence length="120" mass="13124">MDSIAKKRSPMEWMSASTTAKTQHPFGTKGKPISGLTLFSPNFSPFPCVAGGRATSVTDKVTLNKHLTPVTSLAYRDDTNQASGNVTMRPNAKTTERDFDWNANRPAPPRRGECGRLSVR</sequence>
<protein>
    <submittedName>
        <fullName evidence="2">Uncharacterized protein</fullName>
    </submittedName>
</protein>
<feature type="region of interest" description="Disordered" evidence="1">
    <location>
        <begin position="1"/>
        <end position="29"/>
    </location>
</feature>
<evidence type="ECO:0000313" key="2">
    <source>
        <dbReference type="EMBL" id="GIX96893.1"/>
    </source>
</evidence>
<accession>A0AAV4PKP9</accession>
<reference evidence="2 3" key="1">
    <citation type="submission" date="2021-06" db="EMBL/GenBank/DDBJ databases">
        <title>Caerostris extrusa draft genome.</title>
        <authorList>
            <person name="Kono N."/>
            <person name="Arakawa K."/>
        </authorList>
    </citation>
    <scope>NUCLEOTIDE SEQUENCE [LARGE SCALE GENOMIC DNA]</scope>
</reference>
<proteinExistence type="predicted"/>
<dbReference type="EMBL" id="BPLR01004709">
    <property type="protein sequence ID" value="GIX96893.1"/>
    <property type="molecule type" value="Genomic_DNA"/>
</dbReference>
<name>A0AAV4PKP9_CAEEX</name>
<keyword evidence="3" id="KW-1185">Reference proteome</keyword>
<gene>
    <name evidence="2" type="ORF">CEXT_483951</name>
</gene>
<organism evidence="2 3">
    <name type="scientific">Caerostris extrusa</name>
    <name type="common">Bark spider</name>
    <name type="synonym">Caerostris bankana</name>
    <dbReference type="NCBI Taxonomy" id="172846"/>
    <lineage>
        <taxon>Eukaryota</taxon>
        <taxon>Metazoa</taxon>
        <taxon>Ecdysozoa</taxon>
        <taxon>Arthropoda</taxon>
        <taxon>Chelicerata</taxon>
        <taxon>Arachnida</taxon>
        <taxon>Araneae</taxon>
        <taxon>Araneomorphae</taxon>
        <taxon>Entelegynae</taxon>
        <taxon>Araneoidea</taxon>
        <taxon>Araneidae</taxon>
        <taxon>Caerostris</taxon>
    </lineage>
</organism>
<evidence type="ECO:0000313" key="3">
    <source>
        <dbReference type="Proteomes" id="UP001054945"/>
    </source>
</evidence>